<accession>K9VY21</accession>
<evidence type="ECO:0000313" key="2">
    <source>
        <dbReference type="EMBL" id="AFZ12412.1"/>
    </source>
</evidence>
<protein>
    <recommendedName>
        <fullName evidence="4">Spore coat protein U domain-containing protein</fullName>
    </recommendedName>
</protein>
<dbReference type="PATRIC" id="fig|1173022.3.peg.1642"/>
<reference evidence="2 3" key="1">
    <citation type="submission" date="2012-06" db="EMBL/GenBank/DDBJ databases">
        <title>Finished chromosome of genome of Crinalium epipsammum PCC 9333.</title>
        <authorList>
            <consortium name="US DOE Joint Genome Institute"/>
            <person name="Gugger M."/>
            <person name="Coursin T."/>
            <person name="Rippka R."/>
            <person name="Tandeau De Marsac N."/>
            <person name="Huntemann M."/>
            <person name="Wei C.-L."/>
            <person name="Han J."/>
            <person name="Detter J.C."/>
            <person name="Han C."/>
            <person name="Tapia R."/>
            <person name="Davenport K."/>
            <person name="Daligault H."/>
            <person name="Erkkila T."/>
            <person name="Gu W."/>
            <person name="Munk A.C.C."/>
            <person name="Teshima H."/>
            <person name="Xu Y."/>
            <person name="Chain P."/>
            <person name="Chen A."/>
            <person name="Krypides N."/>
            <person name="Mavromatis K."/>
            <person name="Markowitz V."/>
            <person name="Szeto E."/>
            <person name="Ivanova N."/>
            <person name="Mikhailova N."/>
            <person name="Ovchinnikova G."/>
            <person name="Pagani I."/>
            <person name="Pati A."/>
            <person name="Goodwin L."/>
            <person name="Peters L."/>
            <person name="Pitluck S."/>
            <person name="Woyke T."/>
            <person name="Kerfeld C."/>
        </authorList>
    </citation>
    <scope>NUCLEOTIDE SEQUENCE [LARGE SCALE GENOMIC DNA]</scope>
    <source>
        <strain evidence="2 3">PCC 9333</strain>
    </source>
</reference>
<keyword evidence="3" id="KW-1185">Reference proteome</keyword>
<dbReference type="KEGG" id="cep:Cri9333_1520"/>
<dbReference type="RefSeq" id="WP_015202533.1">
    <property type="nucleotide sequence ID" value="NC_019753.1"/>
</dbReference>
<dbReference type="HOGENOM" id="CLU_1755796_0_0_3"/>
<sequence length="148" mass="15298">MSYLFRYAWLSLCFALVGVQPTFALPSLTSTATSIASNLVLDGRGSASTHIIKVADIALTTDNSTGLSLFVSVGNITKPGGSSIAYEVTTVADGSAPPVASDFSSGNYTVSTSTSGQVNKDLYIKYTPATLQDPGNYSGAISLLVTDN</sequence>
<name>K9VY21_9CYAN</name>
<proteinExistence type="predicted"/>
<gene>
    <name evidence="2" type="ORF">Cri9333_1520</name>
</gene>
<dbReference type="OrthoDB" id="582995at2"/>
<dbReference type="eggNOG" id="ENOG502ZE32">
    <property type="taxonomic scope" value="Bacteria"/>
</dbReference>
<evidence type="ECO:0008006" key="4">
    <source>
        <dbReference type="Google" id="ProtNLM"/>
    </source>
</evidence>
<dbReference type="AlphaFoldDB" id="K9VY21"/>
<dbReference type="STRING" id="1173022.Cri9333_1520"/>
<dbReference type="EMBL" id="CP003620">
    <property type="protein sequence ID" value="AFZ12412.1"/>
    <property type="molecule type" value="Genomic_DNA"/>
</dbReference>
<evidence type="ECO:0000256" key="1">
    <source>
        <dbReference type="SAM" id="SignalP"/>
    </source>
</evidence>
<organism evidence="2 3">
    <name type="scientific">Crinalium epipsammum PCC 9333</name>
    <dbReference type="NCBI Taxonomy" id="1173022"/>
    <lineage>
        <taxon>Bacteria</taxon>
        <taxon>Bacillati</taxon>
        <taxon>Cyanobacteriota</taxon>
        <taxon>Cyanophyceae</taxon>
        <taxon>Gomontiellales</taxon>
        <taxon>Gomontiellaceae</taxon>
        <taxon>Crinalium</taxon>
    </lineage>
</organism>
<evidence type="ECO:0000313" key="3">
    <source>
        <dbReference type="Proteomes" id="UP000010472"/>
    </source>
</evidence>
<dbReference type="Proteomes" id="UP000010472">
    <property type="component" value="Chromosome"/>
</dbReference>
<feature type="signal peptide" evidence="1">
    <location>
        <begin position="1"/>
        <end position="24"/>
    </location>
</feature>
<keyword evidence="1" id="KW-0732">Signal</keyword>
<feature type="chain" id="PRO_5003937048" description="Spore coat protein U domain-containing protein" evidence="1">
    <location>
        <begin position="25"/>
        <end position="148"/>
    </location>
</feature>